<dbReference type="SUPFAM" id="SSF52317">
    <property type="entry name" value="Class I glutamine amidotransferase-like"/>
    <property type="match status" value="1"/>
</dbReference>
<dbReference type="PIRSF" id="PIRSF032067">
    <property type="entry name" value="Cyanophycinase"/>
    <property type="match status" value="1"/>
</dbReference>
<dbReference type="RefSeq" id="WP_343184263.1">
    <property type="nucleotide sequence ID" value="NZ_JBCITM010000001.1"/>
</dbReference>
<name>A0ABU9VR16_9CLOT</name>
<sequence>MENYISANGKPRVIPKGLLVAIGGNEDKINDQQILSTILSLVKKQKKHIEIITTASRYSEEAGEAYFKAFARDSDHIVGSMHITSREQAADISLVKRITAADIIFFTGGYQLRITSVLGGSPIEKELLRRYEQECCIIAGTSAGASAMSKTMIYGGEERVALRKGTINVTTGLGLIDNAIIDTHFVERGRFSRLMQVVSTNSGNTGIGLGEDAAIIIESGCILRAIGSGVTVILDGQYRKHTNIAEIIADEAIAIENLVIHTIVNGYGYDLCEKKYLKPEDLKWLNPVESEENTHENTGNESDTRPQLL</sequence>
<evidence type="ECO:0000313" key="10">
    <source>
        <dbReference type="EMBL" id="MEN1758876.1"/>
    </source>
</evidence>
<evidence type="ECO:0000256" key="8">
    <source>
        <dbReference type="ARBA" id="ARBA00022825"/>
    </source>
</evidence>
<proteinExistence type="inferred from homology"/>
<evidence type="ECO:0000256" key="3">
    <source>
        <dbReference type="ARBA" id="ARBA00006534"/>
    </source>
</evidence>
<evidence type="ECO:0000256" key="7">
    <source>
        <dbReference type="ARBA" id="ARBA00022801"/>
    </source>
</evidence>
<feature type="region of interest" description="Disordered" evidence="9">
    <location>
        <begin position="289"/>
        <end position="309"/>
    </location>
</feature>
<dbReference type="Pfam" id="PF03575">
    <property type="entry name" value="Peptidase_S51"/>
    <property type="match status" value="1"/>
</dbReference>
<evidence type="ECO:0000256" key="6">
    <source>
        <dbReference type="ARBA" id="ARBA00022670"/>
    </source>
</evidence>
<dbReference type="CDD" id="cd03145">
    <property type="entry name" value="GAT1_cyanophycinase"/>
    <property type="match status" value="1"/>
</dbReference>
<dbReference type="PANTHER" id="PTHR36175:SF1">
    <property type="entry name" value="CYANOPHYCINASE"/>
    <property type="match status" value="1"/>
</dbReference>
<gene>
    <name evidence="10" type="ORF">AAIG11_00185</name>
</gene>
<comment type="catalytic activity">
    <reaction evidence="1">
        <text>[L-4-(L-arginin-2-N-yl)aspartate](n) + H2O = [L-4-(L-arginin-2-N-yl)aspartate](n-1) + L-4-(L-arginin-2-N-yl)aspartate</text>
        <dbReference type="Rhea" id="RHEA:12845"/>
        <dbReference type="Rhea" id="RHEA-COMP:13728"/>
        <dbReference type="Rhea" id="RHEA-COMP:13734"/>
        <dbReference type="ChEBI" id="CHEBI:15377"/>
        <dbReference type="ChEBI" id="CHEBI:137986"/>
        <dbReference type="ChEBI" id="CHEBI:137991"/>
        <dbReference type="EC" id="3.4.15.6"/>
    </reaction>
</comment>
<dbReference type="PANTHER" id="PTHR36175">
    <property type="entry name" value="CYANOPHYCINASE"/>
    <property type="match status" value="1"/>
</dbReference>
<dbReference type="Proteomes" id="UP001407405">
    <property type="component" value="Unassembled WGS sequence"/>
</dbReference>
<keyword evidence="7 10" id="KW-0378">Hydrolase</keyword>
<dbReference type="InterPro" id="IPR011811">
    <property type="entry name" value="Peptidase_S51_cyanophycinase"/>
</dbReference>
<comment type="similarity">
    <text evidence="3">Belongs to the peptidase S51 family.</text>
</comment>
<evidence type="ECO:0000256" key="2">
    <source>
        <dbReference type="ARBA" id="ARBA00002039"/>
    </source>
</evidence>
<dbReference type="GO" id="GO:0004180">
    <property type="term" value="F:carboxypeptidase activity"/>
    <property type="evidence" value="ECO:0007669"/>
    <property type="project" value="UniProtKB-KW"/>
</dbReference>
<dbReference type="NCBIfam" id="TIGR02069">
    <property type="entry name" value="cyanophycinase"/>
    <property type="match status" value="1"/>
</dbReference>
<evidence type="ECO:0000256" key="1">
    <source>
        <dbReference type="ARBA" id="ARBA00001092"/>
    </source>
</evidence>
<dbReference type="GO" id="GO:0008241">
    <property type="term" value="F:peptidyl-dipeptidase activity"/>
    <property type="evidence" value="ECO:0007669"/>
    <property type="project" value="UniProtKB-EC"/>
</dbReference>
<evidence type="ECO:0000256" key="5">
    <source>
        <dbReference type="ARBA" id="ARBA00015719"/>
    </source>
</evidence>
<evidence type="ECO:0000256" key="9">
    <source>
        <dbReference type="SAM" id="MobiDB-lite"/>
    </source>
</evidence>
<keyword evidence="10" id="KW-0121">Carboxypeptidase</keyword>
<comment type="function">
    <text evidence="2">Exopeptidase that catalyzes the hydrolytic cleavage of multi-L-arginyl-poly-L-aspartic acid (cyanophycin; a water-insoluble reserve polymer) into aspartate-arginine dipeptides.</text>
</comment>
<dbReference type="EC" id="3.4.15.6" evidence="4"/>
<dbReference type="InterPro" id="IPR005320">
    <property type="entry name" value="Peptidase_S51"/>
</dbReference>
<reference evidence="10 11" key="1">
    <citation type="submission" date="2024-04" db="EMBL/GenBank/DDBJ databases">
        <title>Genome sequencing and metabolic network reconstruction of aminoacids and betaine degradation by Anoxynatronum sibiricum.</title>
        <authorList>
            <person name="Detkova E.N."/>
            <person name="Boltjanskaja Y.V."/>
            <person name="Mardanov A.V."/>
            <person name="Kevbrin V."/>
        </authorList>
    </citation>
    <scope>NUCLEOTIDE SEQUENCE [LARGE SCALE GENOMIC DNA]</scope>
    <source>
        <strain evidence="10 11">Z-7981</strain>
    </source>
</reference>
<keyword evidence="8" id="KW-0720">Serine protease</keyword>
<keyword evidence="11" id="KW-1185">Reference proteome</keyword>
<evidence type="ECO:0000256" key="4">
    <source>
        <dbReference type="ARBA" id="ARBA00013115"/>
    </source>
</evidence>
<comment type="caution">
    <text evidence="10">The sequence shown here is derived from an EMBL/GenBank/DDBJ whole genome shotgun (WGS) entry which is preliminary data.</text>
</comment>
<protein>
    <recommendedName>
        <fullName evidence="5">Cyanophycinase</fullName>
        <ecNumber evidence="4">3.4.15.6</ecNumber>
    </recommendedName>
</protein>
<keyword evidence="6" id="KW-0645">Protease</keyword>
<evidence type="ECO:0000313" key="11">
    <source>
        <dbReference type="Proteomes" id="UP001407405"/>
    </source>
</evidence>
<accession>A0ABU9VR16</accession>
<dbReference type="Gene3D" id="3.40.50.880">
    <property type="match status" value="1"/>
</dbReference>
<dbReference type="EMBL" id="JBCITM010000001">
    <property type="protein sequence ID" value="MEN1758876.1"/>
    <property type="molecule type" value="Genomic_DNA"/>
</dbReference>
<dbReference type="InterPro" id="IPR029062">
    <property type="entry name" value="Class_I_gatase-like"/>
</dbReference>
<organism evidence="10 11">
    <name type="scientific">Anoxynatronum sibiricum</name>
    <dbReference type="NCBI Taxonomy" id="210623"/>
    <lineage>
        <taxon>Bacteria</taxon>
        <taxon>Bacillati</taxon>
        <taxon>Bacillota</taxon>
        <taxon>Clostridia</taxon>
        <taxon>Eubacteriales</taxon>
        <taxon>Clostridiaceae</taxon>
        <taxon>Anoxynatronum</taxon>
    </lineage>
</organism>